<keyword evidence="9" id="KW-0393">Immunoglobulin domain</keyword>
<dbReference type="EMBL" id="RHFK02000006">
    <property type="protein sequence ID" value="TWW74711.1"/>
    <property type="molecule type" value="Genomic_DNA"/>
</dbReference>
<feature type="domain" description="Ig-like" evidence="17">
    <location>
        <begin position="142"/>
        <end position="224"/>
    </location>
</feature>
<comment type="caution">
    <text evidence="19">The sequence shown here is derived from an EMBL/GenBank/DDBJ whole genome shotgun (WGS) entry which is preliminary data.</text>
</comment>
<dbReference type="InterPro" id="IPR013783">
    <property type="entry name" value="Ig-like_fold"/>
</dbReference>
<dbReference type="InterPro" id="IPR043504">
    <property type="entry name" value="Peptidase_S1_PA_chymotrypsin"/>
</dbReference>
<evidence type="ECO:0000256" key="14">
    <source>
        <dbReference type="SAM" id="SignalP"/>
    </source>
</evidence>
<dbReference type="GO" id="GO:0070062">
    <property type="term" value="C:extracellular exosome"/>
    <property type="evidence" value="ECO:0007669"/>
    <property type="project" value="TreeGrafter"/>
</dbReference>
<keyword evidence="13" id="KW-0812">Transmembrane</keyword>
<evidence type="ECO:0000256" key="10">
    <source>
        <dbReference type="ARBA" id="ARBA00029636"/>
    </source>
</evidence>
<dbReference type="Proteomes" id="UP000324091">
    <property type="component" value="Chromosome 14"/>
</dbReference>
<keyword evidence="5 11" id="KW-0768">Sushi</keyword>
<proteinExistence type="predicted"/>
<dbReference type="InterPro" id="IPR003599">
    <property type="entry name" value="Ig_sub"/>
</dbReference>
<dbReference type="SMART" id="SM00408">
    <property type="entry name" value="IGc2"/>
    <property type="match status" value="3"/>
</dbReference>
<evidence type="ECO:0000259" key="17">
    <source>
        <dbReference type="PROSITE" id="PS50835"/>
    </source>
</evidence>
<organism evidence="19 20">
    <name type="scientific">Takifugu flavidus</name>
    <name type="common">sansaifugu</name>
    <dbReference type="NCBI Taxonomy" id="433684"/>
    <lineage>
        <taxon>Eukaryota</taxon>
        <taxon>Metazoa</taxon>
        <taxon>Chordata</taxon>
        <taxon>Craniata</taxon>
        <taxon>Vertebrata</taxon>
        <taxon>Euteleostomi</taxon>
        <taxon>Actinopterygii</taxon>
        <taxon>Neopterygii</taxon>
        <taxon>Teleostei</taxon>
        <taxon>Neoteleostei</taxon>
        <taxon>Acanthomorphata</taxon>
        <taxon>Eupercaria</taxon>
        <taxon>Tetraodontiformes</taxon>
        <taxon>Tetradontoidea</taxon>
        <taxon>Tetraodontidae</taxon>
        <taxon>Takifugu</taxon>
    </lineage>
</organism>
<evidence type="ECO:0000256" key="4">
    <source>
        <dbReference type="ARBA" id="ARBA00004241"/>
    </source>
</evidence>
<evidence type="ECO:0000313" key="19">
    <source>
        <dbReference type="EMBL" id="TWW74711.1"/>
    </source>
</evidence>
<dbReference type="InterPro" id="IPR003598">
    <property type="entry name" value="Ig_sub2"/>
</dbReference>
<dbReference type="InterPro" id="IPR001254">
    <property type="entry name" value="Trypsin_dom"/>
</dbReference>
<feature type="transmembrane region" description="Helical" evidence="13">
    <location>
        <begin position="1267"/>
        <end position="1288"/>
    </location>
</feature>
<name>A0A5C6P7B4_9TELE</name>
<feature type="domain" description="Ig-like" evidence="17">
    <location>
        <begin position="331"/>
        <end position="406"/>
    </location>
</feature>
<evidence type="ECO:0000256" key="6">
    <source>
        <dbReference type="ARBA" id="ARBA00022737"/>
    </source>
</evidence>
<feature type="domain" description="Ig-like" evidence="17">
    <location>
        <begin position="238"/>
        <end position="320"/>
    </location>
</feature>
<evidence type="ECO:0000256" key="11">
    <source>
        <dbReference type="PROSITE-ProRule" id="PRU00302"/>
    </source>
</evidence>
<feature type="disulfide bond" evidence="11">
    <location>
        <begin position="999"/>
        <end position="1026"/>
    </location>
</feature>
<feature type="domain" description="Ig-like" evidence="17">
    <location>
        <begin position="501"/>
        <end position="593"/>
    </location>
</feature>
<dbReference type="InterPro" id="IPR035976">
    <property type="entry name" value="Sushi/SCR/CCP_sf"/>
</dbReference>
<dbReference type="SUPFAM" id="SSF57535">
    <property type="entry name" value="Complement control module/SCR domain"/>
    <property type="match status" value="3"/>
</dbReference>
<dbReference type="InterPro" id="IPR007110">
    <property type="entry name" value="Ig-like_dom"/>
</dbReference>
<accession>A0A5C6P7B4</accession>
<feature type="region of interest" description="Disordered" evidence="12">
    <location>
        <begin position="791"/>
        <end position="816"/>
    </location>
</feature>
<dbReference type="PANTHER" id="PTHR46393">
    <property type="entry name" value="SUSHI DOMAIN-CONTAINING PROTEIN"/>
    <property type="match status" value="1"/>
</dbReference>
<keyword evidence="20" id="KW-1185">Reference proteome</keyword>
<dbReference type="InterPro" id="IPR036179">
    <property type="entry name" value="Ig-like_dom_sf"/>
</dbReference>
<evidence type="ECO:0000256" key="1">
    <source>
        <dbReference type="ARBA" id="ARBA00001936"/>
    </source>
</evidence>
<dbReference type="SUPFAM" id="SSF49265">
    <property type="entry name" value="Fibronectin type III"/>
    <property type="match status" value="1"/>
</dbReference>
<feature type="domain" description="Peptidase S1" evidence="16">
    <location>
        <begin position="1250"/>
        <end position="1511"/>
    </location>
</feature>
<feature type="transmembrane region" description="Helical" evidence="13">
    <location>
        <begin position="720"/>
        <end position="747"/>
    </location>
</feature>
<dbReference type="InterPro" id="IPR036116">
    <property type="entry name" value="FN3_sf"/>
</dbReference>
<feature type="domain" description="VWFA" evidence="15">
    <location>
        <begin position="1074"/>
        <end position="1197"/>
    </location>
</feature>
<keyword evidence="8" id="KW-0325">Glycoprotein</keyword>
<evidence type="ECO:0000256" key="7">
    <source>
        <dbReference type="ARBA" id="ARBA00023157"/>
    </source>
</evidence>
<evidence type="ECO:0000256" key="13">
    <source>
        <dbReference type="SAM" id="Phobius"/>
    </source>
</evidence>
<dbReference type="PROSITE" id="PS50923">
    <property type="entry name" value="SUSHI"/>
    <property type="match status" value="3"/>
</dbReference>
<dbReference type="GO" id="GO:0004252">
    <property type="term" value="F:serine-type endopeptidase activity"/>
    <property type="evidence" value="ECO:0007669"/>
    <property type="project" value="InterPro"/>
</dbReference>
<evidence type="ECO:0000259" key="18">
    <source>
        <dbReference type="PROSITE" id="PS50923"/>
    </source>
</evidence>
<dbReference type="Pfam" id="PF07679">
    <property type="entry name" value="I-set"/>
    <property type="match status" value="1"/>
</dbReference>
<keyword evidence="7 11" id="KW-1015">Disulfide bond</keyword>
<dbReference type="CDD" id="cd00096">
    <property type="entry name" value="Ig"/>
    <property type="match status" value="1"/>
</dbReference>
<dbReference type="SUPFAM" id="SSF53300">
    <property type="entry name" value="vWA-like"/>
    <property type="match status" value="1"/>
</dbReference>
<dbReference type="GO" id="GO:0009617">
    <property type="term" value="P:response to bacterium"/>
    <property type="evidence" value="ECO:0007669"/>
    <property type="project" value="TreeGrafter"/>
</dbReference>
<dbReference type="SUPFAM" id="SSF48726">
    <property type="entry name" value="Immunoglobulin"/>
    <property type="match status" value="4"/>
</dbReference>
<evidence type="ECO:0000256" key="12">
    <source>
        <dbReference type="SAM" id="MobiDB-lite"/>
    </source>
</evidence>
<evidence type="ECO:0000256" key="3">
    <source>
        <dbReference type="ARBA" id="ARBA00004239"/>
    </source>
</evidence>
<protein>
    <recommendedName>
        <fullName evidence="10">C3/C5 convertase</fullName>
    </recommendedName>
</protein>
<dbReference type="InterPro" id="IPR002035">
    <property type="entry name" value="VWF_A"/>
</dbReference>
<comment type="cofactor">
    <cofactor evidence="1">
        <name>Mn(2+)</name>
        <dbReference type="ChEBI" id="CHEBI:29035"/>
    </cofactor>
</comment>
<dbReference type="Gene3D" id="2.60.40.10">
    <property type="entry name" value="Immunoglobulins"/>
    <property type="match status" value="4"/>
</dbReference>
<evidence type="ECO:0000313" key="20">
    <source>
        <dbReference type="Proteomes" id="UP000324091"/>
    </source>
</evidence>
<dbReference type="Gene3D" id="2.40.10.10">
    <property type="entry name" value="Trypsin-like serine proteases"/>
    <property type="match status" value="2"/>
</dbReference>
<dbReference type="InterPro" id="IPR000436">
    <property type="entry name" value="Sushi_SCR_CCP_dom"/>
</dbReference>
<evidence type="ECO:0000256" key="2">
    <source>
        <dbReference type="ARBA" id="ARBA00001946"/>
    </source>
</evidence>
<dbReference type="PROSITE" id="PS00134">
    <property type="entry name" value="TRYPSIN_HIS"/>
    <property type="match status" value="1"/>
</dbReference>
<feature type="domain" description="Sushi" evidence="18">
    <location>
        <begin position="909"/>
        <end position="968"/>
    </location>
</feature>
<dbReference type="Gene3D" id="2.10.70.10">
    <property type="entry name" value="Complement Module, domain 1"/>
    <property type="match status" value="3"/>
</dbReference>
<feature type="domain" description="Sushi" evidence="18">
    <location>
        <begin position="844"/>
        <end position="908"/>
    </location>
</feature>
<dbReference type="SUPFAM" id="SSF50494">
    <property type="entry name" value="Trypsin-like serine proteases"/>
    <property type="match status" value="1"/>
</dbReference>
<dbReference type="PROSITE" id="PS50234">
    <property type="entry name" value="VWFA"/>
    <property type="match status" value="1"/>
</dbReference>
<evidence type="ECO:0000259" key="15">
    <source>
        <dbReference type="PROSITE" id="PS50234"/>
    </source>
</evidence>
<dbReference type="Pfam" id="PF13927">
    <property type="entry name" value="Ig_3"/>
    <property type="match status" value="2"/>
</dbReference>
<comment type="subcellular location">
    <subcellularLocation>
        <location evidence="4">Cell surface</location>
    </subcellularLocation>
    <subcellularLocation>
        <location evidence="3">Secreted</location>
        <location evidence="3">Extracellular space</location>
    </subcellularLocation>
</comment>
<evidence type="ECO:0000259" key="16">
    <source>
        <dbReference type="PROSITE" id="PS50240"/>
    </source>
</evidence>
<evidence type="ECO:0000256" key="5">
    <source>
        <dbReference type="ARBA" id="ARBA00022659"/>
    </source>
</evidence>
<reference evidence="19 20" key="1">
    <citation type="submission" date="2019-04" db="EMBL/GenBank/DDBJ databases">
        <title>Chromosome genome assembly for Takifugu flavidus.</title>
        <authorList>
            <person name="Xiao S."/>
        </authorList>
    </citation>
    <scope>NUCLEOTIDE SEQUENCE [LARGE SCALE GENOMIC DNA]</scope>
    <source>
        <strain evidence="19">HTHZ2018</strain>
        <tissue evidence="19">Muscle</tissue>
    </source>
</reference>
<keyword evidence="13" id="KW-0472">Membrane</keyword>
<dbReference type="InterPro" id="IPR013098">
    <property type="entry name" value="Ig_I-set"/>
</dbReference>
<feature type="domain" description="Sushi" evidence="18">
    <location>
        <begin position="971"/>
        <end position="1028"/>
    </location>
</feature>
<dbReference type="InterPro" id="IPR018114">
    <property type="entry name" value="TRYPSIN_HIS"/>
</dbReference>
<feature type="domain" description="Ig-like" evidence="17">
    <location>
        <begin position="415"/>
        <end position="497"/>
    </location>
</feature>
<dbReference type="SMART" id="SM00020">
    <property type="entry name" value="Tryp_SPc"/>
    <property type="match status" value="1"/>
</dbReference>
<feature type="disulfide bond" evidence="11">
    <location>
        <begin position="939"/>
        <end position="966"/>
    </location>
</feature>
<feature type="compositionally biased region" description="Low complexity" evidence="12">
    <location>
        <begin position="791"/>
        <end position="806"/>
    </location>
</feature>
<dbReference type="SMART" id="SM00032">
    <property type="entry name" value="CCP"/>
    <property type="match status" value="3"/>
</dbReference>
<dbReference type="GO" id="GO:0006508">
    <property type="term" value="P:proteolysis"/>
    <property type="evidence" value="ECO:0007669"/>
    <property type="project" value="InterPro"/>
</dbReference>
<feature type="chain" id="PRO_5023012600" description="C3/C5 convertase" evidence="14">
    <location>
        <begin position="24"/>
        <end position="1526"/>
    </location>
</feature>
<comment type="cofactor">
    <cofactor evidence="2">
        <name>Mg(2+)</name>
        <dbReference type="ChEBI" id="CHEBI:18420"/>
    </cofactor>
</comment>
<dbReference type="PROSITE" id="PS50240">
    <property type="entry name" value="TRYPSIN_DOM"/>
    <property type="match status" value="1"/>
</dbReference>
<sequence>MVAQQVGLAFLLLPISLITCNHAVQVDQNWEVVYRDTDVYGVVGKAVILECGPTLPDMYIWSFTKPGTEAIKAVVYDLGKGTRIQKLAEGLGQLSVISNSAAVSIEKLPLAAHGLFTCQAFYDIEEEPKVYYYYVHLTVRVPVSKPFLLMSDASPVEGSTMWMRCTLENGTEPIQYEWNHETRSGNITAFARGNSSVINVTDVNRNHTGWYRCVASNSVNSESSNRLWLDTIYGPDIPQIAVTPYTVTERGYSALERETVSLLCQAHSNPASQYVWFYNNSQVYTGPQFTITKVLRMHTGDYACLAQNTYLNTRSKKTISLTVYYPPDDSPSCSVEPALNHTSLRLLCSWPGGFPSPSLWWTGDLILPGREDLQTSAATLLLGEGLTSNNSLFKCIGSHQALKEATACSVRTYVPPAEPVCFAYVTNNQQYLMLSCSWDGGAPKALVWWEGPGGQSKGGEENSNILILRYGTAHSGLPYTCHAKHPLLVQTKTCRLTLEAPVLLTQRRVVSVYEGDDVQLTCSLRASYLPANEITWFNNQGMDVHSTSKYTVLRTSAWANLTVKDVHETLDSGEYRCSTSNAVGGTEINITLRVNRHPMPPNATLVSVQYNSQKRNEVDLEWQVENKEGSRLTGFILEHVWLSERPGRRDGSNASEEGQAERIGPAVWYRSIIQDPEARSHTIGRLTPTVTYQFRITSVNHRTVGHASAAKTPAEPRHNVYPAVVGAAIGGMLFAAVVTVLLLVFIIRNRHNNPRLHDMLFGLQHSQSRENINFPEDEIVGPTLVLPRASSPLTISPTSATPTSSQAPPPGDDDERVNVTITQVELLEAMRQQNSRGSSGQVWCDCTEENVGIEGGHYKLTREQQPGSMLIYYCPEGYYPYPALTRTCQKNGAWKPALKRFPPQTCRLVECPDPNVLEYGTVSPPQERYFVENETTYECDSGYTLRGSSRRVCSPNGKWSGSTPICSRDTGHCADPGIPAGAARTGNLFETGAMVNYSCNNELFLVGSSERTCLQSGEWSGIEPACYFKHTYDSPLEVSRVFGSAIKHHLTNPELVDDTQEGRRIKISKTGKLNIYIAVDISPSMDKQSISEAIALTLTLIEKISSFVVTPNYEIILFARDVFEVVNIVDFRSGKIPLVTVMDKLRSFNIDDRDTFIKDTDLNFAFKTFLERITSVKQQVGDEAFKEERHVLIFFTDDIYIFATGVEPFDEDLQPLTVGDNDKHYFRIKDIRNVHELLQEIIDDEEVMGLCGLHIEDDWNRRRMYPWAAFIFIMFVLTAAHCLTLGTLPEHITVEIDDGAGKLKKVKTVIIHPSYNINARAALGVREYYDYDVALIQLETDIDISYGARPICIPCTKETSNALQMADNSTCAQQEQILLRSQLEKLSFLTRKSKYIDKKEVHAKLGDNRNECIRHALQAEGITTTDPRVAVSDNFLCTGGQTPYRDHIACPGDGGGAVFKEYKHRTIQVALVSWGNKLLCSRGGLVESDQSSRDFHINLFRVVPFLKSVLGNDTQDEYAPLRFLDG</sequence>
<dbReference type="Gene3D" id="3.40.50.410">
    <property type="entry name" value="von Willebrand factor, type A domain"/>
    <property type="match status" value="1"/>
</dbReference>
<dbReference type="Pfam" id="PF00084">
    <property type="entry name" value="Sushi"/>
    <property type="match status" value="3"/>
</dbReference>
<keyword evidence="14" id="KW-0732">Signal</keyword>
<dbReference type="GO" id="GO:0006956">
    <property type="term" value="P:complement activation"/>
    <property type="evidence" value="ECO:0007669"/>
    <property type="project" value="TreeGrafter"/>
</dbReference>
<dbReference type="InterPro" id="IPR009003">
    <property type="entry name" value="Peptidase_S1_PA"/>
</dbReference>
<evidence type="ECO:0000256" key="8">
    <source>
        <dbReference type="ARBA" id="ARBA00023180"/>
    </source>
</evidence>
<dbReference type="PROSITE" id="PS50835">
    <property type="entry name" value="IG_LIKE"/>
    <property type="match status" value="5"/>
</dbReference>
<dbReference type="GO" id="GO:0009986">
    <property type="term" value="C:cell surface"/>
    <property type="evidence" value="ECO:0007669"/>
    <property type="project" value="UniProtKB-SubCell"/>
</dbReference>
<dbReference type="Pfam" id="PF00089">
    <property type="entry name" value="Trypsin"/>
    <property type="match status" value="1"/>
</dbReference>
<dbReference type="CDD" id="cd00033">
    <property type="entry name" value="CCP"/>
    <property type="match status" value="3"/>
</dbReference>
<keyword evidence="13" id="KW-1133">Transmembrane helix</keyword>
<comment type="caution">
    <text evidence="11">Lacks conserved residue(s) required for the propagation of feature annotation.</text>
</comment>
<keyword evidence="6" id="KW-0677">Repeat</keyword>
<evidence type="ECO:0000256" key="9">
    <source>
        <dbReference type="ARBA" id="ARBA00023319"/>
    </source>
</evidence>
<dbReference type="InterPro" id="IPR003961">
    <property type="entry name" value="FN3_dom"/>
</dbReference>
<gene>
    <name evidence="19" type="ORF">D4764_14G0007140</name>
</gene>
<dbReference type="SMART" id="SM00409">
    <property type="entry name" value="IG"/>
    <property type="match status" value="4"/>
</dbReference>
<dbReference type="PANTHER" id="PTHR46393:SF6">
    <property type="entry name" value="COMPLEMENT C2-RELATED"/>
    <property type="match status" value="1"/>
</dbReference>
<dbReference type="CDD" id="cd00063">
    <property type="entry name" value="FN3"/>
    <property type="match status" value="1"/>
</dbReference>
<dbReference type="InterPro" id="IPR036465">
    <property type="entry name" value="vWFA_dom_sf"/>
</dbReference>
<feature type="signal peptide" evidence="14">
    <location>
        <begin position="1"/>
        <end position="23"/>
    </location>
</feature>